<dbReference type="Proteomes" id="UP000071065">
    <property type="component" value="Chromosome"/>
</dbReference>
<gene>
    <name evidence="2" type="ORF">EZMO1_1245</name>
</gene>
<evidence type="ECO:0000313" key="3">
    <source>
        <dbReference type="Proteomes" id="UP000071065"/>
    </source>
</evidence>
<dbReference type="PROSITE" id="PS51257">
    <property type="entry name" value="PROKAR_LIPOPROTEIN"/>
    <property type="match status" value="1"/>
</dbReference>
<proteinExistence type="predicted"/>
<organism evidence="2 3">
    <name type="scientific">Endozoicomonas montiporae CL-33</name>
    <dbReference type="NCBI Taxonomy" id="570277"/>
    <lineage>
        <taxon>Bacteria</taxon>
        <taxon>Pseudomonadati</taxon>
        <taxon>Pseudomonadota</taxon>
        <taxon>Gammaproteobacteria</taxon>
        <taxon>Oceanospirillales</taxon>
        <taxon>Endozoicomonadaceae</taxon>
        <taxon>Endozoicomonas</taxon>
    </lineage>
</organism>
<keyword evidence="1" id="KW-0732">Signal</keyword>
<accession>A0A142B9L2</accession>
<dbReference type="STRING" id="570277.EZMO1_1245"/>
<feature type="signal peptide" evidence="1">
    <location>
        <begin position="1"/>
        <end position="28"/>
    </location>
</feature>
<protein>
    <recommendedName>
        <fullName evidence="4">Lipoprotein</fullName>
    </recommendedName>
</protein>
<dbReference type="EMBL" id="CP013251">
    <property type="protein sequence ID" value="AMO55438.1"/>
    <property type="molecule type" value="Genomic_DNA"/>
</dbReference>
<dbReference type="RefSeq" id="WP_145912497.1">
    <property type="nucleotide sequence ID" value="NZ_CP013251.1"/>
</dbReference>
<dbReference type="PATRIC" id="fig|570277.3.peg.1364"/>
<feature type="chain" id="PRO_5007492936" description="Lipoprotein" evidence="1">
    <location>
        <begin position="29"/>
        <end position="113"/>
    </location>
</feature>
<evidence type="ECO:0000256" key="1">
    <source>
        <dbReference type="SAM" id="SignalP"/>
    </source>
</evidence>
<dbReference type="KEGG" id="emp:EZMO1_1245"/>
<evidence type="ECO:0000313" key="2">
    <source>
        <dbReference type="EMBL" id="AMO55438.1"/>
    </source>
</evidence>
<evidence type="ECO:0008006" key="4">
    <source>
        <dbReference type="Google" id="ProtNLM"/>
    </source>
</evidence>
<dbReference type="OrthoDB" id="6198718at2"/>
<sequence length="113" mass="12514">MGRSKYCHSGLYTVTMISLLLASCSTSAPLNCHYEPVRGSVVVNRAEAPLQVSFTPDSAPNAFRFKRAGIDMSSLDLSLHNQGWNLESDQRYDAIVNIRTTGKCAPYVVYLLR</sequence>
<dbReference type="AlphaFoldDB" id="A0A142B9L2"/>
<reference evidence="2 3" key="1">
    <citation type="journal article" date="2016" name="Front. Microbiol.">
        <title>Genomic Insight into the Host-Endosymbiont Relationship of Endozoicomonas montiporae CL-33(T) with its Coral Host.</title>
        <authorList>
            <person name="Ding J.-Y."/>
            <person name="Shiu J.-H."/>
            <person name="Chen W.-M."/>
            <person name="Chiang Y.-R."/>
            <person name="Tang S.-L."/>
        </authorList>
    </citation>
    <scope>NUCLEOTIDE SEQUENCE [LARGE SCALE GENOMIC DNA]</scope>
    <source>
        <strain evidence="2 3">CL-33</strain>
    </source>
</reference>
<name>A0A142B9L2_9GAMM</name>